<dbReference type="Proteomes" id="UP000470470">
    <property type="component" value="Unassembled WGS sequence"/>
</dbReference>
<dbReference type="EMBL" id="JAAGWK010000021">
    <property type="protein sequence ID" value="NEL55205.1"/>
    <property type="molecule type" value="Genomic_DNA"/>
</dbReference>
<dbReference type="RefSeq" id="WP_152731522.1">
    <property type="nucleotide sequence ID" value="NZ_JAABOZ010000008.1"/>
</dbReference>
<protein>
    <submittedName>
        <fullName evidence="2">Uncharacterized protein</fullName>
    </submittedName>
</protein>
<keyword evidence="1" id="KW-0472">Membrane</keyword>
<evidence type="ECO:0000313" key="3">
    <source>
        <dbReference type="Proteomes" id="UP000470470"/>
    </source>
</evidence>
<evidence type="ECO:0000313" key="2">
    <source>
        <dbReference type="EMBL" id="NEL55205.1"/>
    </source>
</evidence>
<evidence type="ECO:0000256" key="1">
    <source>
        <dbReference type="SAM" id="Phobius"/>
    </source>
</evidence>
<gene>
    <name evidence="2" type="ORF">G1H19_14500</name>
</gene>
<feature type="transmembrane region" description="Helical" evidence="1">
    <location>
        <begin position="62"/>
        <end position="83"/>
    </location>
</feature>
<proteinExistence type="predicted"/>
<keyword evidence="1" id="KW-1133">Transmembrane helix</keyword>
<accession>A0A7K3WFE2</accession>
<reference evidence="2 3" key="1">
    <citation type="submission" date="2020-02" db="EMBL/GenBank/DDBJ databases">
        <title>The whole genome sequence of CPCC 205119.</title>
        <authorList>
            <person name="Jiang Z."/>
        </authorList>
    </citation>
    <scope>NUCLEOTIDE SEQUENCE [LARGE SCALE GENOMIC DNA]</scope>
    <source>
        <strain evidence="2 3">CPCC 205119</strain>
    </source>
</reference>
<comment type="caution">
    <text evidence="2">The sequence shown here is derived from an EMBL/GenBank/DDBJ whole genome shotgun (WGS) entry which is preliminary data.</text>
</comment>
<dbReference type="AlphaFoldDB" id="A0A7K3WFE2"/>
<keyword evidence="3" id="KW-1185">Reference proteome</keyword>
<keyword evidence="1" id="KW-0812">Transmembrane</keyword>
<sequence length="114" mass="10997">MAVARPDAVTPAARRWLALAAVLAVVSLGLPWTAAGTVGAAAPARALVVGAGVLAVVGLRTRAPAALTAALAVGVSGVLLGGLQVTPGRLVLAAAVSSLALGLRGARPALLRRG</sequence>
<organism evidence="2 3">
    <name type="scientific">Goekera deserti</name>
    <dbReference type="NCBI Taxonomy" id="2497753"/>
    <lineage>
        <taxon>Bacteria</taxon>
        <taxon>Bacillati</taxon>
        <taxon>Actinomycetota</taxon>
        <taxon>Actinomycetes</taxon>
        <taxon>Geodermatophilales</taxon>
        <taxon>Geodermatophilaceae</taxon>
        <taxon>Goekera</taxon>
    </lineage>
</organism>
<name>A0A7K3WFE2_9ACTN</name>